<dbReference type="GO" id="GO:0005741">
    <property type="term" value="C:mitochondrial outer membrane"/>
    <property type="evidence" value="ECO:0007669"/>
    <property type="project" value="UniProtKB-SubCell"/>
</dbReference>
<keyword evidence="10" id="KW-1185">Reference proteome</keyword>
<dbReference type="InterPro" id="IPR019392">
    <property type="entry name" value="Miga"/>
</dbReference>
<evidence type="ECO:0000256" key="7">
    <source>
        <dbReference type="ARBA" id="ARBA00023136"/>
    </source>
</evidence>
<keyword evidence="7" id="KW-0472">Membrane</keyword>
<keyword evidence="5" id="KW-1133">Transmembrane helix</keyword>
<evidence type="ECO:0000256" key="2">
    <source>
        <dbReference type="ARBA" id="ARBA00008969"/>
    </source>
</evidence>
<evidence type="ECO:0000256" key="4">
    <source>
        <dbReference type="ARBA" id="ARBA00022787"/>
    </source>
</evidence>
<sequence>MLPEHTPAPTPPCKRHRPVSKGGWLCWNTSGQDGCRVELRTGGLWEMAAMTEDTLGNPQSSFKAVALRVVDLPLSVYNSFSQVRFSTSTKKLFAVTAFSAISLLFLARHFKRRKGKKKAQSPWEPENYEFLTTGPAEKDLYHTSIRQNLSLSLNSKTCPSCNLIPNGSLYSKLSGSLQSLASVKSVNSSSSCTCANTSSCWDKAGEDSDMCNVVNIPVTTPENLYLMGMELFEEALRRWEQALTFRSRQAEDEASCGSVKLGRETPSPRRVWRTSSALSSSTSWNPASLANDIDKNTDVTVREDADDLCLRDTISIASTDSFVSAPRARCRAAEDGDAREGGRHGHQTHRSSVPMTTCCFTESRPTPPMRD</sequence>
<reference evidence="9" key="1">
    <citation type="submission" date="2021-01" db="EMBL/GenBank/DDBJ databases">
        <title>A chromosome-scale assembly of European eel, Anguilla anguilla.</title>
        <authorList>
            <person name="Henkel C."/>
            <person name="Jong-Raadsen S.A."/>
            <person name="Dufour S."/>
            <person name="Weltzien F.-A."/>
            <person name="Palstra A.P."/>
            <person name="Pelster B."/>
            <person name="Spaink H.P."/>
            <person name="Van Den Thillart G.E."/>
            <person name="Jansen H."/>
            <person name="Zahm M."/>
            <person name="Klopp C."/>
            <person name="Cedric C."/>
            <person name="Louis A."/>
            <person name="Berthelot C."/>
            <person name="Parey E."/>
            <person name="Roest Crollius H."/>
            <person name="Montfort J."/>
            <person name="Robinson-Rechavi M."/>
            <person name="Bucao C."/>
            <person name="Bouchez O."/>
            <person name="Gislard M."/>
            <person name="Lluch J."/>
            <person name="Milhes M."/>
            <person name="Lampietro C."/>
            <person name="Lopez Roques C."/>
            <person name="Donnadieu C."/>
            <person name="Braasch I."/>
            <person name="Desvignes T."/>
            <person name="Postlethwait J."/>
            <person name="Bobe J."/>
            <person name="Guiguen Y."/>
            <person name="Dirks R."/>
        </authorList>
    </citation>
    <scope>NUCLEOTIDE SEQUENCE</scope>
    <source>
        <strain evidence="9">Tag_6206</strain>
        <tissue evidence="9">Liver</tissue>
    </source>
</reference>
<feature type="compositionally biased region" description="Basic and acidic residues" evidence="8">
    <location>
        <begin position="333"/>
        <end position="343"/>
    </location>
</feature>
<evidence type="ECO:0000313" key="10">
    <source>
        <dbReference type="Proteomes" id="UP001044222"/>
    </source>
</evidence>
<keyword evidence="3" id="KW-0812">Transmembrane</keyword>
<comment type="subcellular location">
    <subcellularLocation>
        <location evidence="1">Mitochondrion outer membrane</location>
    </subcellularLocation>
</comment>
<evidence type="ECO:0000313" key="9">
    <source>
        <dbReference type="EMBL" id="KAG5847585.1"/>
    </source>
</evidence>
<evidence type="ECO:0000256" key="1">
    <source>
        <dbReference type="ARBA" id="ARBA00004294"/>
    </source>
</evidence>
<keyword evidence="6" id="KW-0496">Mitochondrion</keyword>
<keyword evidence="4" id="KW-1000">Mitochondrion outer membrane</keyword>
<dbReference type="AlphaFoldDB" id="A0A9D3MHY4"/>
<gene>
    <name evidence="9" type="ORF">ANANG_G00127750</name>
</gene>
<dbReference type="PANTHER" id="PTHR21508:SF3">
    <property type="entry name" value="MITOGUARDIN 1"/>
    <property type="match status" value="1"/>
</dbReference>
<organism evidence="9 10">
    <name type="scientific">Anguilla anguilla</name>
    <name type="common">European freshwater eel</name>
    <name type="synonym">Muraena anguilla</name>
    <dbReference type="NCBI Taxonomy" id="7936"/>
    <lineage>
        <taxon>Eukaryota</taxon>
        <taxon>Metazoa</taxon>
        <taxon>Chordata</taxon>
        <taxon>Craniata</taxon>
        <taxon>Vertebrata</taxon>
        <taxon>Euteleostomi</taxon>
        <taxon>Actinopterygii</taxon>
        <taxon>Neopterygii</taxon>
        <taxon>Teleostei</taxon>
        <taxon>Anguilliformes</taxon>
        <taxon>Anguillidae</taxon>
        <taxon>Anguilla</taxon>
    </lineage>
</organism>
<evidence type="ECO:0000256" key="8">
    <source>
        <dbReference type="SAM" id="MobiDB-lite"/>
    </source>
</evidence>
<feature type="compositionally biased region" description="Polar residues" evidence="8">
    <location>
        <begin position="350"/>
        <end position="364"/>
    </location>
</feature>
<dbReference type="EMBL" id="JAFIRN010000006">
    <property type="protein sequence ID" value="KAG5847585.1"/>
    <property type="molecule type" value="Genomic_DNA"/>
</dbReference>
<accession>A0A9D3MHY4</accession>
<proteinExistence type="inferred from homology"/>
<protein>
    <submittedName>
        <fullName evidence="9">Uncharacterized protein</fullName>
    </submittedName>
</protein>
<evidence type="ECO:0000256" key="6">
    <source>
        <dbReference type="ARBA" id="ARBA00023128"/>
    </source>
</evidence>
<dbReference type="Proteomes" id="UP001044222">
    <property type="component" value="Chromosome 6"/>
</dbReference>
<comment type="similarity">
    <text evidence="2">Belongs to the mitoguardin family.</text>
</comment>
<evidence type="ECO:0000256" key="3">
    <source>
        <dbReference type="ARBA" id="ARBA00022692"/>
    </source>
</evidence>
<feature type="region of interest" description="Disordered" evidence="8">
    <location>
        <begin position="333"/>
        <end position="371"/>
    </location>
</feature>
<name>A0A9D3MHY4_ANGAN</name>
<dbReference type="Pfam" id="PF10265">
    <property type="entry name" value="Miga"/>
    <property type="match status" value="2"/>
</dbReference>
<comment type="caution">
    <text evidence="9">The sequence shown here is derived from an EMBL/GenBank/DDBJ whole genome shotgun (WGS) entry which is preliminary data.</text>
</comment>
<dbReference type="PANTHER" id="PTHR21508">
    <property type="entry name" value="MITOGUARDIN"/>
    <property type="match status" value="1"/>
</dbReference>
<evidence type="ECO:0000256" key="5">
    <source>
        <dbReference type="ARBA" id="ARBA00022989"/>
    </source>
</evidence>
<dbReference type="GO" id="GO:0008053">
    <property type="term" value="P:mitochondrial fusion"/>
    <property type="evidence" value="ECO:0007669"/>
    <property type="project" value="InterPro"/>
</dbReference>